<organism evidence="3 4">
    <name type="scientific">Pseudomonas koreensis</name>
    <dbReference type="NCBI Taxonomy" id="198620"/>
    <lineage>
        <taxon>Bacteria</taxon>
        <taxon>Pseudomonadati</taxon>
        <taxon>Pseudomonadota</taxon>
        <taxon>Gammaproteobacteria</taxon>
        <taxon>Pseudomonadales</taxon>
        <taxon>Pseudomonadaceae</taxon>
        <taxon>Pseudomonas</taxon>
    </lineage>
</organism>
<dbReference type="EMBL" id="CP015852">
    <property type="protein sequence ID" value="ANH96398.1"/>
    <property type="molecule type" value="Genomic_DNA"/>
</dbReference>
<dbReference type="CDD" id="cd20495">
    <property type="entry name" value="C58_PaToxP-like"/>
    <property type="match status" value="1"/>
</dbReference>
<dbReference type="InterPro" id="IPR029044">
    <property type="entry name" value="Nucleotide-diphossugar_trans"/>
</dbReference>
<feature type="domain" description="TcdA/TcdB toxin pore forming" evidence="2">
    <location>
        <begin position="1006"/>
        <end position="1638"/>
    </location>
</feature>
<feature type="domain" description="GT44" evidence="1">
    <location>
        <begin position="69"/>
        <end position="454"/>
    </location>
</feature>
<evidence type="ECO:0000259" key="2">
    <source>
        <dbReference type="Pfam" id="PF12920"/>
    </source>
</evidence>
<dbReference type="GO" id="GO:0016757">
    <property type="term" value="F:glycosyltransferase activity"/>
    <property type="evidence" value="ECO:0007669"/>
    <property type="project" value="InterPro"/>
</dbReference>
<dbReference type="InterPro" id="IPR024769">
    <property type="entry name" value="TcdA/TcdB_pore_forming"/>
</dbReference>
<evidence type="ECO:0008006" key="5">
    <source>
        <dbReference type="Google" id="ProtNLM"/>
    </source>
</evidence>
<dbReference type="Pfam" id="PF12919">
    <property type="entry name" value="TcdA_TcdB"/>
    <property type="match status" value="1"/>
</dbReference>
<dbReference type="SUPFAM" id="SSF53448">
    <property type="entry name" value="Nucleotide-diphospho-sugar transferases"/>
    <property type="match status" value="1"/>
</dbReference>
<evidence type="ECO:0000313" key="4">
    <source>
        <dbReference type="Proteomes" id="UP000078142"/>
    </source>
</evidence>
<dbReference type="Proteomes" id="UP000078142">
    <property type="component" value="Chromosome"/>
</dbReference>
<proteinExistence type="predicted"/>
<dbReference type="GeneID" id="93487330"/>
<evidence type="ECO:0000259" key="1">
    <source>
        <dbReference type="Pfam" id="PF12919"/>
    </source>
</evidence>
<accession>A0AAC9BR10</accession>
<sequence length="2274" mass="251803">MSYYDAAVSAKSFTEQLTAVRLLKESFESDFADAENVQWKDYHQQLVDYHQRLSATVEVMAPGKSVPRIMHFVWVGGSEVGPNQRDYMNIWRTVLAPQGYTFNLWYDSDAVLAFEMNRVILDSARAHAMESGGAELESQSALSALIENRARVLKQQMFDHLNRPEWNGRADLGRIDLMVRAYGKDRGTLEVFRQKCLDSHHAVVGADLQLRDVRHAFADHYLNDVYKREIALRGNFAAASDVVRLQAVHLEGGRYSDMDYLPPLIDKPGGVDIAGFSETAKVGVLQLLLNYNDALLPGRDRQRYVDRTGDIPVEHLEALRAFAQTRPNALDLFKPPQDASVPFDAIRLGTARGLQVSGEMNAHFLAQPESGMTDSIMQMIRSNYDCLYETEHRMRINSIPWSDESRLFTTITDVVDEITAKGRLPQSVRGQLINAIFGYYQDGIRLEARGTITLTGPGAAANGVDHYSNIHLQPGLSQTIRDRLKLVEGYNVFTEEEFISGWTVNGNPEEWLAKEKEKWTSGKLKSRYVGDLTDLLKEQTLTFKRGWPVVEGRPVLLVPVLQQLLDDLGEPFRRAMNDRLSGEITFRKPFYLSFDQRQQILAQPSSEVPESVGAEALGNLNEAFTRVASGRLPQEQLSPLHRVVFGGLFGAQHLDDAGFAEAWRATRSLAANTEDRGIAARYDQIEQTLRERSPSAFEAGLKASLSSAIRTQNAYLLKAQALVEPLSVRQWGEHIARVESVARDEYRASILQRGGPLRARLFQAGAVSAKQLPQDLLLYGEGDPGRRCYPLALLMAAALEQGRAAQRTLIGKLATTNLAPQDPESHALLRVLDEMRGVPMAQFGEKLGAADLATVIRTLEAKSSTASIMFNTQNHSLLACKVVEGNRVSYFFYDPNFAVYEFDRADHLQRGIEAALADKQLAALYGVQDAGSDLFDMIALDGSNIANKALPSKMTAGELLSSEPVAGKRTVVPWQHHAALRSRALSENAQLGRGLAELEGTRLAQMIESANRQLFATHTLDPQSVVLYETVKNAGPGKWTLSLINRQDPSKVIGITVDDPRFQEIKFWLSDRFEALKKIPGQTSPHAPEAIHTLNAGFAIMALLELLNKHADAQTSTATLAVRLHSFVIYGQLLHGVVSDVVSVVKLVELALLDERLIAQASANALAPSLGSRVLGEGVGVLLALANVGFDILELATADSVPARTAAAVQLSFDATALALSAGAVTASGTFAAVVGPLAVIVGGLGFGIGALARNYSLILARAQQVGQYIYSLKSAYSNGACQVVQGTLEPLPDAVITGIDLRTRHVHMGSQLLLSAERRGWGLPSILGEDEQPPINIRERWNLSAQSAVPWDIHTLILPGTPTCTFGIDYQLMPGVTYRHDQGFDEFRELEKDSQGHQTFWFDASTPLEYCVEKLFPKYHGTQVKVLLDEQCRSLHVPPLPVEWHGKMSYDIEAVTGQYALSLAKGVANVQLSSTGDPASLRWVIAANWVGDAQAAVDGLRLQLGTTEVHCNAGAEVYVELAQGQTYQVDWLEQRLILLEENLPEQNDAAAIARHLTRLNHTHRLASPWLPLHNFKVPLVDPEWPVHTNAWFESATDRILYGRDLPHALNPQIRLAAVFGDQVFLYHPDQPTLWRVDALTGRVSRRYRLLNPLKPSQVLSCQDVGGAIQVVQQVTDLNGVAFQFEYLLDQEKVELVAVSTRLEGVQPVDLSRFKWPGWNSFIAGFNTYERDDDGSISMVEDIRSATTAKFISLRISHPRMMLDAWIRVRDDWFVTDKDLGLEHPLLIASPLDDDGHGMVFHDGGKQGLYTWQRNADASGGSLRLMLSDVDSVVATADGHLAQTTQGLVFDLRNDTLTLRALSEQWLRAQDDWIKALTRVVEQQRADGFDILGLSDDVGAPLSARYLQGKILLVGSGQGRDLHLVSQTPDKTAAWLFASGTGHVFRQALQTLEQIRALFGNAIRRSGDRALEVPQRVWAEWTYASVSPLDSGLQGRTRDGVILELKEGQPARISAVANEFVYAAAHGQTRQQRIESLIEGQPHVPFLRAGSRMGMFNWYDATARHLQSVDGRADGRWVTYLGALPDSRFLMYDAFEPTLFSNDRKLFTRQISARRNGALLIIDSADYRTRVQDLLVEGVDTLLLGFGLEGMSCSVSSADWDRLDCLVVDLPNLQRAETANGSELRLEMRELDRWQVVMAGEHLVLTDPDSGRSLILRNARSLGHMSGQLLDLQLHLWGDYRYFKVPELINGWQLATLDGAPCELAVAMDTSNEV</sequence>
<dbReference type="RefSeq" id="WP_064585775.1">
    <property type="nucleotide sequence ID" value="NZ_CP015852.1"/>
</dbReference>
<dbReference type="Pfam" id="PF12920">
    <property type="entry name" value="TcdA_TcdB_pore"/>
    <property type="match status" value="1"/>
</dbReference>
<gene>
    <name evidence="3" type="ORF">A8L59_03055</name>
</gene>
<protein>
    <recommendedName>
        <fullName evidence="5">TcdA/TcdB catalytic glycosyltransferase domain-containing protein</fullName>
    </recommendedName>
</protein>
<dbReference type="InterPro" id="IPR024770">
    <property type="entry name" value="TcdA/TcdB_cat"/>
</dbReference>
<evidence type="ECO:0000313" key="3">
    <source>
        <dbReference type="EMBL" id="ANH96398.1"/>
    </source>
</evidence>
<name>A0AAC9BR10_9PSED</name>
<dbReference type="Gene3D" id="3.90.550.20">
    <property type="match status" value="1"/>
</dbReference>
<reference evidence="3 4" key="1">
    <citation type="submission" date="2016-05" db="EMBL/GenBank/DDBJ databases">
        <authorList>
            <person name="Wang S."/>
            <person name="Zhu B."/>
        </authorList>
    </citation>
    <scope>NUCLEOTIDE SEQUENCE [LARGE SCALE GENOMIC DNA]</scope>
    <source>
        <strain evidence="3 4">CRS05-R5</strain>
    </source>
</reference>